<dbReference type="OrthoDB" id="1621027at2759"/>
<reference evidence="2" key="1">
    <citation type="submission" date="2021-02" db="EMBL/GenBank/DDBJ databases">
        <authorList>
            <person name="Nowell W R."/>
        </authorList>
    </citation>
    <scope>NUCLEOTIDE SEQUENCE</scope>
</reference>
<protein>
    <submittedName>
        <fullName evidence="2">Uncharacterized protein</fullName>
    </submittedName>
</protein>
<dbReference type="AlphaFoldDB" id="A0A815A1T5"/>
<evidence type="ECO:0000313" key="2">
    <source>
        <dbReference type="EMBL" id="CAF1249337.1"/>
    </source>
</evidence>
<proteinExistence type="predicted"/>
<evidence type="ECO:0000313" key="3">
    <source>
        <dbReference type="Proteomes" id="UP000663828"/>
    </source>
</evidence>
<dbReference type="EMBL" id="CAJNOJ010000126">
    <property type="protein sequence ID" value="CAF1162815.1"/>
    <property type="molecule type" value="Genomic_DNA"/>
</dbReference>
<dbReference type="Proteomes" id="UP000663828">
    <property type="component" value="Unassembled WGS sequence"/>
</dbReference>
<organism evidence="2 3">
    <name type="scientific">Adineta ricciae</name>
    <name type="common">Rotifer</name>
    <dbReference type="NCBI Taxonomy" id="249248"/>
    <lineage>
        <taxon>Eukaryota</taxon>
        <taxon>Metazoa</taxon>
        <taxon>Spiralia</taxon>
        <taxon>Gnathifera</taxon>
        <taxon>Rotifera</taxon>
        <taxon>Eurotatoria</taxon>
        <taxon>Bdelloidea</taxon>
        <taxon>Adinetida</taxon>
        <taxon>Adinetidae</taxon>
        <taxon>Adineta</taxon>
    </lineage>
</organism>
<accession>A0A815A1T5</accession>
<dbReference type="EMBL" id="CAJNOR010002111">
    <property type="protein sequence ID" value="CAF1249337.1"/>
    <property type="molecule type" value="Genomic_DNA"/>
</dbReference>
<sequence>MNTINSGITPARSKFGQGDRHILLLDKRLGQSIGAPSTSTPKHISLSFNHTVPSHLFEALSIYFSYGYLYEQGNKRVHFANVRHLFEAKMDTVVDKSQELNKILVVRVTGDCEVKELSGIVSGDHLWLNSVNRCRFTAHVPLDDEKHISSFKPIKGSSADHLRLDVIGKLKYNNRYDEDILEMLIMRAYELIANNQELLSKSDTMYQHSESNTECIKQISLQCSLNENFDELDGLLAEHINGSQVIMARSVPVGYFLCNSGRNPAARNLLESAKTMPE</sequence>
<gene>
    <name evidence="1" type="ORF">EDS130_LOCUS23237</name>
    <name evidence="2" type="ORF">XAT740_LOCUS26170</name>
</gene>
<keyword evidence="3" id="KW-1185">Reference proteome</keyword>
<dbReference type="Proteomes" id="UP000663852">
    <property type="component" value="Unassembled WGS sequence"/>
</dbReference>
<name>A0A815A1T5_ADIRI</name>
<comment type="caution">
    <text evidence="2">The sequence shown here is derived from an EMBL/GenBank/DDBJ whole genome shotgun (WGS) entry which is preliminary data.</text>
</comment>
<evidence type="ECO:0000313" key="1">
    <source>
        <dbReference type="EMBL" id="CAF1162815.1"/>
    </source>
</evidence>